<dbReference type="CDD" id="cd07061">
    <property type="entry name" value="HP_HAP_like"/>
    <property type="match status" value="1"/>
</dbReference>
<evidence type="ECO:0000313" key="3">
    <source>
        <dbReference type="Proteomes" id="UP000274131"/>
    </source>
</evidence>
<organism evidence="4">
    <name type="scientific">Enterobius vermicularis</name>
    <name type="common">Human pinworm</name>
    <dbReference type="NCBI Taxonomy" id="51028"/>
    <lineage>
        <taxon>Eukaryota</taxon>
        <taxon>Metazoa</taxon>
        <taxon>Ecdysozoa</taxon>
        <taxon>Nematoda</taxon>
        <taxon>Chromadorea</taxon>
        <taxon>Rhabditida</taxon>
        <taxon>Spirurina</taxon>
        <taxon>Oxyuridomorpha</taxon>
        <taxon>Oxyuroidea</taxon>
        <taxon>Oxyuridae</taxon>
        <taxon>Enterobius</taxon>
    </lineage>
</organism>
<dbReference type="EMBL" id="UXUI01008469">
    <property type="protein sequence ID" value="VDD91574.1"/>
    <property type="molecule type" value="Genomic_DNA"/>
</dbReference>
<reference evidence="4" key="1">
    <citation type="submission" date="2016-04" db="UniProtKB">
        <authorList>
            <consortium name="WormBaseParasite"/>
        </authorList>
    </citation>
    <scope>IDENTIFICATION</scope>
</reference>
<dbReference type="Pfam" id="PF00328">
    <property type="entry name" value="His_Phos_2"/>
    <property type="match status" value="1"/>
</dbReference>
<keyword evidence="3" id="KW-1185">Reference proteome</keyword>
<dbReference type="InterPro" id="IPR050645">
    <property type="entry name" value="Histidine_acid_phosphatase"/>
</dbReference>
<dbReference type="PANTHER" id="PTHR11567:SF210">
    <property type="entry name" value="ACID PHOSPHATASE 5-RELATED"/>
    <property type="match status" value="1"/>
</dbReference>
<proteinExistence type="inferred from homology"/>
<dbReference type="SUPFAM" id="SSF53254">
    <property type="entry name" value="Phosphoglycerate mutase-like"/>
    <property type="match status" value="1"/>
</dbReference>
<reference evidence="2 3" key="2">
    <citation type="submission" date="2018-10" db="EMBL/GenBank/DDBJ databases">
        <authorList>
            <consortium name="Pathogen Informatics"/>
        </authorList>
    </citation>
    <scope>NUCLEOTIDE SEQUENCE [LARGE SCALE GENOMIC DNA]</scope>
</reference>
<sequence>MAMGQTLLTYTLITAIVGVSLALDKLLLVQVAWRHGDRSPMGTFTNDKYTEQDWPAGYGELLQKGMIRHMNLGELLRNEYIEKTQFLSKDFVKSEVYVRSTDRNRTLLSAVSNLIGMFSKSTTKEGVDFPNDSRWPLHYVAIPIHTVDPETDRLVDPLVACKRYDDLWKSAQSSQAYLNFTRKYQLHNNKTVSINATLFKKIEEVKRMIDDMEDGLFLPAENGIDYRQEIPKVRSGLLLNTMVDRMQLKHDNTLSGLLSALGNKTAVVPNGYPFYAACIALELWNINNEPVVKLKFHQDEDDIPGFRKIPGNNGFETFTHIIEGCEKVTADQFCPLKTVQQRADKSNPVDINKYIFTDHCIK</sequence>
<evidence type="ECO:0000313" key="4">
    <source>
        <dbReference type="WBParaSite" id="EVEC_0000677701-mRNA-1"/>
    </source>
</evidence>
<gene>
    <name evidence="2" type="ORF">EVEC_LOCUS6325</name>
</gene>
<dbReference type="STRING" id="51028.A0A158QAT6"/>
<evidence type="ECO:0000256" key="1">
    <source>
        <dbReference type="ARBA" id="ARBA00005375"/>
    </source>
</evidence>
<dbReference type="Gene3D" id="3.40.50.1240">
    <property type="entry name" value="Phosphoglycerate mutase-like"/>
    <property type="match status" value="2"/>
</dbReference>
<dbReference type="PANTHER" id="PTHR11567">
    <property type="entry name" value="ACID PHOSPHATASE-RELATED"/>
    <property type="match status" value="1"/>
</dbReference>
<protein>
    <submittedName>
        <fullName evidence="4">Lysosomal acid phosphatase</fullName>
    </submittedName>
</protein>
<dbReference type="InterPro" id="IPR029033">
    <property type="entry name" value="His_PPase_superfam"/>
</dbReference>
<dbReference type="Proteomes" id="UP000274131">
    <property type="component" value="Unassembled WGS sequence"/>
</dbReference>
<name>A0A158QAT6_ENTVE</name>
<dbReference type="OrthoDB" id="258392at2759"/>
<dbReference type="InterPro" id="IPR000560">
    <property type="entry name" value="His_Pase_clade-2"/>
</dbReference>
<dbReference type="GO" id="GO:0016791">
    <property type="term" value="F:phosphatase activity"/>
    <property type="evidence" value="ECO:0007669"/>
    <property type="project" value="UniProtKB-ARBA"/>
</dbReference>
<evidence type="ECO:0000313" key="2">
    <source>
        <dbReference type="EMBL" id="VDD91574.1"/>
    </source>
</evidence>
<accession>A0A158QAT6</accession>
<dbReference type="WBParaSite" id="EVEC_0000677701-mRNA-1">
    <property type="protein sequence ID" value="EVEC_0000677701-mRNA-1"/>
    <property type="gene ID" value="EVEC_0000677701"/>
</dbReference>
<dbReference type="AlphaFoldDB" id="A0A158QAT6"/>
<comment type="similarity">
    <text evidence="1">Belongs to the histidine acid phosphatase family.</text>
</comment>